<evidence type="ECO:0000256" key="1">
    <source>
        <dbReference type="ARBA" id="ARBA00004173"/>
    </source>
</evidence>
<gene>
    <name evidence="8" type="ORF">Fcan01_09258</name>
</gene>
<evidence type="ECO:0000313" key="9">
    <source>
        <dbReference type="Proteomes" id="UP000198287"/>
    </source>
</evidence>
<comment type="caution">
    <text evidence="8">The sequence shown here is derived from an EMBL/GenBank/DDBJ whole genome shotgun (WGS) entry which is preliminary data.</text>
</comment>
<sequence>MLRTVSTRLSCISCGGGISLLRKPVCLPHWTPTTTNFESPEQRRGKSYYASDLEGPPELYTDFEKSYAEWKWVERMIPPKTVPLRPATPGKVFPSGWTVPNPPKNCSYYIPRNKNHMVPVYTLTWDRGQIRETRIKFVEGNIWALERDVGKFLKSIFPYRIISTYTQECARFVGIKGDHTEQVKEWLIKRGF</sequence>
<dbReference type="InterPro" id="IPR007740">
    <property type="entry name" value="Ribosomal_mL49"/>
</dbReference>
<name>A0A226EGD9_FOLCA</name>
<evidence type="ECO:0000256" key="3">
    <source>
        <dbReference type="ARBA" id="ARBA00022980"/>
    </source>
</evidence>
<proteinExistence type="inferred from homology"/>
<evidence type="ECO:0000256" key="5">
    <source>
        <dbReference type="ARBA" id="ARBA00023274"/>
    </source>
</evidence>
<dbReference type="GO" id="GO:0003735">
    <property type="term" value="F:structural constituent of ribosome"/>
    <property type="evidence" value="ECO:0007669"/>
    <property type="project" value="InterPro"/>
</dbReference>
<evidence type="ECO:0000256" key="6">
    <source>
        <dbReference type="ARBA" id="ARBA00035191"/>
    </source>
</evidence>
<dbReference type="PANTHER" id="PTHR13477:SF0">
    <property type="entry name" value="LARGE RIBOSOMAL SUBUNIT PROTEIN ML49"/>
    <property type="match status" value="1"/>
</dbReference>
<dbReference type="GO" id="GO:0006412">
    <property type="term" value="P:translation"/>
    <property type="evidence" value="ECO:0007669"/>
    <property type="project" value="InterPro"/>
</dbReference>
<protein>
    <recommendedName>
        <fullName evidence="6">Large ribosomal subunit protein mL49</fullName>
    </recommendedName>
    <alternativeName>
        <fullName evidence="7">39S ribosomal protein L49, mitochondrial</fullName>
    </alternativeName>
</protein>
<reference evidence="8 9" key="1">
    <citation type="submission" date="2015-12" db="EMBL/GenBank/DDBJ databases">
        <title>The genome of Folsomia candida.</title>
        <authorList>
            <person name="Faddeeva A."/>
            <person name="Derks M.F."/>
            <person name="Anvar Y."/>
            <person name="Smit S."/>
            <person name="Van Straalen N."/>
            <person name="Roelofs D."/>
        </authorList>
    </citation>
    <scope>NUCLEOTIDE SEQUENCE [LARGE SCALE GENOMIC DNA]</scope>
    <source>
        <strain evidence="8 9">VU population</strain>
        <tissue evidence="8">Whole body</tissue>
    </source>
</reference>
<organism evidence="8 9">
    <name type="scientific">Folsomia candida</name>
    <name type="common">Springtail</name>
    <dbReference type="NCBI Taxonomy" id="158441"/>
    <lineage>
        <taxon>Eukaryota</taxon>
        <taxon>Metazoa</taxon>
        <taxon>Ecdysozoa</taxon>
        <taxon>Arthropoda</taxon>
        <taxon>Hexapoda</taxon>
        <taxon>Collembola</taxon>
        <taxon>Entomobryomorpha</taxon>
        <taxon>Isotomoidea</taxon>
        <taxon>Isotomidae</taxon>
        <taxon>Proisotominae</taxon>
        <taxon>Folsomia</taxon>
    </lineage>
</organism>
<keyword evidence="5" id="KW-0687">Ribonucleoprotein</keyword>
<dbReference type="STRING" id="158441.A0A226EGD9"/>
<evidence type="ECO:0000256" key="4">
    <source>
        <dbReference type="ARBA" id="ARBA00023128"/>
    </source>
</evidence>
<dbReference type="AlphaFoldDB" id="A0A226EGD9"/>
<dbReference type="GO" id="GO:0005762">
    <property type="term" value="C:mitochondrial large ribosomal subunit"/>
    <property type="evidence" value="ECO:0007669"/>
    <property type="project" value="TreeGrafter"/>
</dbReference>
<dbReference type="Proteomes" id="UP000198287">
    <property type="component" value="Unassembled WGS sequence"/>
</dbReference>
<keyword evidence="4" id="KW-0496">Mitochondrion</keyword>
<dbReference type="OrthoDB" id="19439at2759"/>
<dbReference type="Gene3D" id="3.30.780.10">
    <property type="entry name" value="SUI1-like domain"/>
    <property type="match status" value="1"/>
</dbReference>
<dbReference type="EMBL" id="LNIX01000004">
    <property type="protein sequence ID" value="OXA56134.1"/>
    <property type="molecule type" value="Genomic_DNA"/>
</dbReference>
<keyword evidence="3" id="KW-0689">Ribosomal protein</keyword>
<keyword evidence="9" id="KW-1185">Reference proteome</keyword>
<dbReference type="Pfam" id="PF05046">
    <property type="entry name" value="Img2"/>
    <property type="match status" value="1"/>
</dbReference>
<comment type="similarity">
    <text evidence="2">Belongs to the mitochondrion-specific ribosomal protein mL49 family.</text>
</comment>
<dbReference type="OMA" id="NPPEWKY"/>
<dbReference type="FunFam" id="3.30.780.10:FF:000009">
    <property type="entry name" value="39S ribosomal protein L49, mitochondrial"/>
    <property type="match status" value="1"/>
</dbReference>
<comment type="subcellular location">
    <subcellularLocation>
        <location evidence="1">Mitochondrion</location>
    </subcellularLocation>
</comment>
<dbReference type="PANTHER" id="PTHR13477">
    <property type="entry name" value="MITOCHONDRIAL 39S RIBOSOMAL PROTEIN L49"/>
    <property type="match status" value="1"/>
</dbReference>
<evidence type="ECO:0000256" key="7">
    <source>
        <dbReference type="ARBA" id="ARBA00035545"/>
    </source>
</evidence>
<evidence type="ECO:0000313" key="8">
    <source>
        <dbReference type="EMBL" id="OXA56134.1"/>
    </source>
</evidence>
<evidence type="ECO:0000256" key="2">
    <source>
        <dbReference type="ARBA" id="ARBA00005677"/>
    </source>
</evidence>
<accession>A0A226EGD9</accession>